<dbReference type="RefSeq" id="WP_117689868.1">
    <property type="nucleotide sequence ID" value="NZ_QSUE01000002.1"/>
</dbReference>
<dbReference type="SUPFAM" id="SSF52833">
    <property type="entry name" value="Thioredoxin-like"/>
    <property type="match status" value="1"/>
</dbReference>
<feature type="signal peptide" evidence="1">
    <location>
        <begin position="1"/>
        <end position="31"/>
    </location>
</feature>
<evidence type="ECO:0000313" key="2">
    <source>
        <dbReference type="EMBL" id="RGN23750.1"/>
    </source>
</evidence>
<reference evidence="2 3" key="1">
    <citation type="submission" date="2018-08" db="EMBL/GenBank/DDBJ databases">
        <title>A genome reference for cultivated species of the human gut microbiota.</title>
        <authorList>
            <person name="Zou Y."/>
            <person name="Xue W."/>
            <person name="Luo G."/>
        </authorList>
    </citation>
    <scope>NUCLEOTIDE SEQUENCE [LARGE SCALE GENOMIC DNA]</scope>
    <source>
        <strain evidence="2 3">OM05-6AA</strain>
    </source>
</reference>
<sequence length="233" mass="26894">MKNRKRLLKTVGLLTAATVMTVSLNAESVLAYSTGEEAAIVASEEDPYDVTKINLKDMFNQNQEDYYVYFYMVQCPFCNQVKDKMLNFAAENDNVYFVDYALRENRPLQKYNWTATRSKYNKKIGYVDSDGNKVFLPGESEEKYQNMKNDYGKRMRFNFVTITPDDIPAFPGSQVGDIYTDIQTPEIDYASITNYEDMLIAGVPALYRITNGKITEFYFDSVEIEEFFNSIGR</sequence>
<keyword evidence="1" id="KW-0732">Signal</keyword>
<evidence type="ECO:0008006" key="4">
    <source>
        <dbReference type="Google" id="ProtNLM"/>
    </source>
</evidence>
<dbReference type="InterPro" id="IPR036249">
    <property type="entry name" value="Thioredoxin-like_sf"/>
</dbReference>
<comment type="caution">
    <text evidence="2">The sequence shown here is derived from an EMBL/GenBank/DDBJ whole genome shotgun (WGS) entry which is preliminary data.</text>
</comment>
<proteinExistence type="predicted"/>
<dbReference type="EMBL" id="QSUG01000005">
    <property type="protein sequence ID" value="RGN23750.1"/>
    <property type="molecule type" value="Genomic_DNA"/>
</dbReference>
<gene>
    <name evidence="2" type="ORF">DXB72_07060</name>
</gene>
<evidence type="ECO:0000256" key="1">
    <source>
        <dbReference type="SAM" id="SignalP"/>
    </source>
</evidence>
<evidence type="ECO:0000313" key="3">
    <source>
        <dbReference type="Proteomes" id="UP000260970"/>
    </source>
</evidence>
<organism evidence="2 3">
    <name type="scientific">Agathobacter rectalis</name>
    <dbReference type="NCBI Taxonomy" id="39491"/>
    <lineage>
        <taxon>Bacteria</taxon>
        <taxon>Bacillati</taxon>
        <taxon>Bacillota</taxon>
        <taxon>Clostridia</taxon>
        <taxon>Lachnospirales</taxon>
        <taxon>Lachnospiraceae</taxon>
        <taxon>Agathobacter</taxon>
    </lineage>
</organism>
<dbReference type="AlphaFoldDB" id="A0A3E5APH3"/>
<dbReference type="Gene3D" id="3.40.30.10">
    <property type="entry name" value="Glutaredoxin"/>
    <property type="match status" value="1"/>
</dbReference>
<dbReference type="Proteomes" id="UP000260970">
    <property type="component" value="Unassembled WGS sequence"/>
</dbReference>
<name>A0A3E5APH3_9FIRM</name>
<accession>A0A3E5APH3</accession>
<feature type="chain" id="PRO_5017715306" description="Thioredoxin-like fold domain-containing protein" evidence="1">
    <location>
        <begin position="32"/>
        <end position="233"/>
    </location>
</feature>
<protein>
    <recommendedName>
        <fullName evidence="4">Thioredoxin-like fold domain-containing protein</fullName>
    </recommendedName>
</protein>